<accession>A0A3N4IVW6</accession>
<protein>
    <submittedName>
        <fullName evidence="1">Uncharacterized protein</fullName>
    </submittedName>
</protein>
<gene>
    <name evidence="1" type="ORF">L873DRAFT_444892</name>
</gene>
<sequence>MHGTATQFLSSFPCLRETLPPNTYPVIHPETKPRSTHFRLWIHNLPHTSSVHPSLTPTAIPIHPHIIISQIPFGQLLPSYLVIIVYKEKEKKKSKRLEEAEKKKDSVCDSPLRWIHHIYIPSYQPWSSRRTIPPDIRCFSFTVAPPLESGLPWWQWQRASKDHTGSRIYWS</sequence>
<evidence type="ECO:0000313" key="2">
    <source>
        <dbReference type="Proteomes" id="UP000276215"/>
    </source>
</evidence>
<keyword evidence="2" id="KW-1185">Reference proteome</keyword>
<dbReference type="AlphaFoldDB" id="A0A3N4IVW6"/>
<dbReference type="EMBL" id="ML120529">
    <property type="protein sequence ID" value="RPA90353.1"/>
    <property type="molecule type" value="Genomic_DNA"/>
</dbReference>
<dbReference type="Proteomes" id="UP000276215">
    <property type="component" value="Unassembled WGS sequence"/>
</dbReference>
<proteinExistence type="predicted"/>
<evidence type="ECO:0000313" key="1">
    <source>
        <dbReference type="EMBL" id="RPA90353.1"/>
    </source>
</evidence>
<organism evidence="1 2">
    <name type="scientific">Choiromyces venosus 120613-1</name>
    <dbReference type="NCBI Taxonomy" id="1336337"/>
    <lineage>
        <taxon>Eukaryota</taxon>
        <taxon>Fungi</taxon>
        <taxon>Dikarya</taxon>
        <taxon>Ascomycota</taxon>
        <taxon>Pezizomycotina</taxon>
        <taxon>Pezizomycetes</taxon>
        <taxon>Pezizales</taxon>
        <taxon>Tuberaceae</taxon>
        <taxon>Choiromyces</taxon>
    </lineage>
</organism>
<name>A0A3N4IVW6_9PEZI</name>
<reference evidence="1 2" key="1">
    <citation type="journal article" date="2018" name="Nat. Ecol. Evol.">
        <title>Pezizomycetes genomes reveal the molecular basis of ectomycorrhizal truffle lifestyle.</title>
        <authorList>
            <person name="Murat C."/>
            <person name="Payen T."/>
            <person name="Noel B."/>
            <person name="Kuo A."/>
            <person name="Morin E."/>
            <person name="Chen J."/>
            <person name="Kohler A."/>
            <person name="Krizsan K."/>
            <person name="Balestrini R."/>
            <person name="Da Silva C."/>
            <person name="Montanini B."/>
            <person name="Hainaut M."/>
            <person name="Levati E."/>
            <person name="Barry K.W."/>
            <person name="Belfiori B."/>
            <person name="Cichocki N."/>
            <person name="Clum A."/>
            <person name="Dockter R.B."/>
            <person name="Fauchery L."/>
            <person name="Guy J."/>
            <person name="Iotti M."/>
            <person name="Le Tacon F."/>
            <person name="Lindquist E.A."/>
            <person name="Lipzen A."/>
            <person name="Malagnac F."/>
            <person name="Mello A."/>
            <person name="Molinier V."/>
            <person name="Miyauchi S."/>
            <person name="Poulain J."/>
            <person name="Riccioni C."/>
            <person name="Rubini A."/>
            <person name="Sitrit Y."/>
            <person name="Splivallo R."/>
            <person name="Traeger S."/>
            <person name="Wang M."/>
            <person name="Zifcakova L."/>
            <person name="Wipf D."/>
            <person name="Zambonelli A."/>
            <person name="Paolocci F."/>
            <person name="Nowrousian M."/>
            <person name="Ottonello S."/>
            <person name="Baldrian P."/>
            <person name="Spatafora J.W."/>
            <person name="Henrissat B."/>
            <person name="Nagy L.G."/>
            <person name="Aury J.M."/>
            <person name="Wincker P."/>
            <person name="Grigoriev I.V."/>
            <person name="Bonfante P."/>
            <person name="Martin F.M."/>
        </authorList>
    </citation>
    <scope>NUCLEOTIDE SEQUENCE [LARGE SCALE GENOMIC DNA]</scope>
    <source>
        <strain evidence="1 2">120613-1</strain>
    </source>
</reference>